<keyword evidence="2" id="KW-1185">Reference proteome</keyword>
<proteinExistence type="predicted"/>
<dbReference type="AlphaFoldDB" id="A0A368NBR2"/>
<dbReference type="OrthoDB" id="205214at2157"/>
<organism evidence="1 2">
    <name type="scientific">Haloplanus salinus</name>
    <dbReference type="NCBI Taxonomy" id="1126245"/>
    <lineage>
        <taxon>Archaea</taxon>
        <taxon>Methanobacteriati</taxon>
        <taxon>Methanobacteriota</taxon>
        <taxon>Stenosarchaea group</taxon>
        <taxon>Halobacteria</taxon>
        <taxon>Halobacteriales</taxon>
        <taxon>Haloferacaceae</taxon>
        <taxon>Haloplanus</taxon>
    </lineage>
</organism>
<dbReference type="Proteomes" id="UP000252189">
    <property type="component" value="Unassembled WGS sequence"/>
</dbReference>
<dbReference type="RefSeq" id="WP_114449120.1">
    <property type="nucleotide sequence ID" value="NZ_QPHM01000001.1"/>
</dbReference>
<evidence type="ECO:0000313" key="1">
    <source>
        <dbReference type="EMBL" id="RCU47560.1"/>
    </source>
</evidence>
<name>A0A368NBR2_9EURY</name>
<reference evidence="1 2" key="1">
    <citation type="submission" date="2018-07" db="EMBL/GenBank/DDBJ databases">
        <title>Genome sequences of Haloplanus salinus JCM 18368T.</title>
        <authorList>
            <person name="Kim Y.B."/>
            <person name="Roh S.W."/>
        </authorList>
    </citation>
    <scope>NUCLEOTIDE SEQUENCE [LARGE SCALE GENOMIC DNA]</scope>
    <source>
        <strain evidence="1 2">JCM 18368</strain>
    </source>
</reference>
<comment type="caution">
    <text evidence="1">The sequence shown here is derived from an EMBL/GenBank/DDBJ whole genome shotgun (WGS) entry which is preliminary data.</text>
</comment>
<evidence type="ECO:0000313" key="2">
    <source>
        <dbReference type="Proteomes" id="UP000252189"/>
    </source>
</evidence>
<dbReference type="EMBL" id="QPHM01000001">
    <property type="protein sequence ID" value="RCU47560.1"/>
    <property type="molecule type" value="Genomic_DNA"/>
</dbReference>
<sequence length="109" mass="11064">MTSVPVEVLFGPYLGVPTGIVPALVAWALGFASKHVTGVTVPAFGVGAAAAPVGRLVGDRLATDVFAVVGADGSVDGLPDDRTLAGDAVYVVARPETYRRLDARSRSAA</sequence>
<accession>A0A368NBR2</accession>
<gene>
    <name evidence="1" type="ORF">DU504_09770</name>
</gene>
<protein>
    <submittedName>
        <fullName evidence="1">Uncharacterized protein</fullName>
    </submittedName>
</protein>